<keyword evidence="2" id="KW-0560">Oxidoreductase</keyword>
<dbReference type="NCBIfam" id="NF005559">
    <property type="entry name" value="PRK07231.1"/>
    <property type="match status" value="1"/>
</dbReference>
<dbReference type="Proteomes" id="UP000322822">
    <property type="component" value="Chromosome 1"/>
</dbReference>
<sequence length="245" mass="26237">MTRKLEGKIALVTGASEGIGFSIAQHFAEQGARVFLTGRRQAQLDAAVERIGHGVVGIRGDVGNLDDLDHLYREIQVQAGRLDIVVANAAVYEFGKFGDISETHFDKIFDINVRGTLFSVQKALPLLVDGGSVILVGSIASNKGYDQFSVYNASKSAIRSFARGWTNDLRDRKIRVNSLAPGHTQTPGLDVLITPEHKAQMIAVAPLDRLATGDDLAKAALFLASDDSAFITGVELYVDGGAAQV</sequence>
<accession>A0A5P2H2T9</accession>
<evidence type="ECO:0000313" key="3">
    <source>
        <dbReference type="Proteomes" id="UP000322822"/>
    </source>
</evidence>
<dbReference type="GO" id="GO:0047936">
    <property type="term" value="F:glucose 1-dehydrogenase [NAD(P)+] activity"/>
    <property type="evidence" value="ECO:0007669"/>
    <property type="project" value="UniProtKB-EC"/>
</dbReference>
<dbReference type="FunFam" id="3.40.50.720:FF:000084">
    <property type="entry name" value="Short-chain dehydrogenase reductase"/>
    <property type="match status" value="1"/>
</dbReference>
<dbReference type="PRINTS" id="PR00080">
    <property type="entry name" value="SDRFAMILY"/>
</dbReference>
<proteinExistence type="inferred from homology"/>
<dbReference type="PANTHER" id="PTHR43943">
    <property type="entry name" value="DEHYDROGENASE/REDUCTASE (SDR FAMILY) MEMBER 4"/>
    <property type="match status" value="1"/>
</dbReference>
<evidence type="ECO:0000313" key="2">
    <source>
        <dbReference type="EMBL" id="QET02166.1"/>
    </source>
</evidence>
<dbReference type="EMBL" id="CP044065">
    <property type="protein sequence ID" value="QET02166.1"/>
    <property type="molecule type" value="Genomic_DNA"/>
</dbReference>
<dbReference type="SUPFAM" id="SSF51735">
    <property type="entry name" value="NAD(P)-binding Rossmann-fold domains"/>
    <property type="match status" value="1"/>
</dbReference>
<dbReference type="Gene3D" id="3.40.50.720">
    <property type="entry name" value="NAD(P)-binding Rossmann-like Domain"/>
    <property type="match status" value="1"/>
</dbReference>
<evidence type="ECO:0000256" key="1">
    <source>
        <dbReference type="ARBA" id="ARBA00006484"/>
    </source>
</evidence>
<dbReference type="OrthoDB" id="9803333at2"/>
<name>A0A5P2H2T9_9BURK</name>
<dbReference type="InterPro" id="IPR002347">
    <property type="entry name" value="SDR_fam"/>
</dbReference>
<dbReference type="AlphaFoldDB" id="A0A5P2H2T9"/>
<dbReference type="Pfam" id="PF13561">
    <property type="entry name" value="adh_short_C2"/>
    <property type="match status" value="1"/>
</dbReference>
<reference evidence="2 3" key="1">
    <citation type="submission" date="2019-09" db="EMBL/GenBank/DDBJ databases">
        <title>FDA dAtabase for Regulatory Grade micrObial Sequences (FDA-ARGOS): Supporting development and validation of Infectious Disease Dx tests.</title>
        <authorList>
            <person name="Sciortino C."/>
            <person name="Tallon L."/>
            <person name="Sadzewicz L."/>
            <person name="Vavikolanu K."/>
            <person name="Mehta A."/>
            <person name="Aluvathingal J."/>
            <person name="Nadendla S."/>
            <person name="Nandy P."/>
            <person name="Geyer C."/>
            <person name="Yan Y."/>
            <person name="Sichtig H."/>
        </authorList>
    </citation>
    <scope>NUCLEOTIDE SEQUENCE [LARGE SCALE GENOMIC DNA]</scope>
    <source>
        <strain evidence="2 3">FDAARGOS_664</strain>
    </source>
</reference>
<dbReference type="PRINTS" id="PR00081">
    <property type="entry name" value="GDHRDH"/>
</dbReference>
<comment type="similarity">
    <text evidence="1">Belongs to the short-chain dehydrogenases/reductases (SDR) family.</text>
</comment>
<dbReference type="InterPro" id="IPR036291">
    <property type="entry name" value="NAD(P)-bd_dom_sf"/>
</dbReference>
<dbReference type="RefSeq" id="WP_150372207.1">
    <property type="nucleotide sequence ID" value="NZ_CP044065.1"/>
</dbReference>
<organism evidence="2 3">
    <name type="scientific">Cupriavidus pauculus</name>
    <dbReference type="NCBI Taxonomy" id="82633"/>
    <lineage>
        <taxon>Bacteria</taxon>
        <taxon>Pseudomonadati</taxon>
        <taxon>Pseudomonadota</taxon>
        <taxon>Betaproteobacteria</taxon>
        <taxon>Burkholderiales</taxon>
        <taxon>Burkholderiaceae</taxon>
        <taxon>Cupriavidus</taxon>
    </lineage>
</organism>
<gene>
    <name evidence="2" type="ORF">FOB72_09025</name>
</gene>
<dbReference type="CDD" id="cd05233">
    <property type="entry name" value="SDR_c"/>
    <property type="match status" value="1"/>
</dbReference>
<protein>
    <submittedName>
        <fullName evidence="2">Glucose 1-dehydrogenase</fullName>
        <ecNumber evidence="2">1.1.1.47</ecNumber>
    </submittedName>
</protein>
<dbReference type="EC" id="1.1.1.47" evidence="2"/>
<dbReference type="PANTHER" id="PTHR43943:SF2">
    <property type="entry name" value="DEHYDROGENASE_REDUCTASE 4"/>
    <property type="match status" value="1"/>
</dbReference>